<organism evidence="2 3">
    <name type="scientific">Formicincola oecophyllae</name>
    <dbReference type="NCBI Taxonomy" id="2558361"/>
    <lineage>
        <taxon>Bacteria</taxon>
        <taxon>Pseudomonadati</taxon>
        <taxon>Pseudomonadota</taxon>
        <taxon>Alphaproteobacteria</taxon>
        <taxon>Acetobacterales</taxon>
        <taxon>Acetobacteraceae</taxon>
        <taxon>Formicincola</taxon>
    </lineage>
</organism>
<dbReference type="KEGG" id="swf:E3E12_07615"/>
<sequence>MVLRRFSVSNFMSFPGKAELTLGLTKREASQGWSVSAPLKSDKKEYSTATGIFGANASGKTNILKALRFMTWFAEAPLESISPKDPIMSFGWFRNDQPSEYELEYYSEDNSIMRYYLKANKKVILEESLTRLDLKGKVRSKGTLFKRSWNPKTEKYVFGERNMGFEDVPAHLARPNASFLSLAQHLGVGTKKFMLPSIYSNVEPYGRVPTVNDFPVAQGFFLEPKNVQFWNQALEFLTEVDLGLSNVTLKKMNLNLPKGNMDASKSTQEFVNMIAYHKLKDGSEKALNFLQESNGTRAVFVHLALLLPVLAEGGIAIIDEIESELHPDLVEKILGLFNDPLTNPGKGQLIFTSHTPSLMNELGKAHIYLTEKIDNESDLWSLNDMNGVRVADNFAAKYRAGAYGGVPQL</sequence>
<dbReference type="RefSeq" id="WP_141443769.1">
    <property type="nucleotide sequence ID" value="NZ_CP038231.1"/>
</dbReference>
<keyword evidence="2" id="KW-0067">ATP-binding</keyword>
<dbReference type="InterPro" id="IPR003959">
    <property type="entry name" value="ATPase_AAA_core"/>
</dbReference>
<gene>
    <name evidence="2" type="ORF">E3E12_07615</name>
</gene>
<feature type="domain" description="ATPase AAA-type core" evidence="1">
    <location>
        <begin position="50"/>
        <end position="360"/>
    </location>
</feature>
<protein>
    <submittedName>
        <fullName evidence="2">ATP-binding protein</fullName>
    </submittedName>
</protein>
<dbReference type="GO" id="GO:0016887">
    <property type="term" value="F:ATP hydrolysis activity"/>
    <property type="evidence" value="ECO:0007669"/>
    <property type="project" value="InterPro"/>
</dbReference>
<dbReference type="PANTHER" id="PTHR40396">
    <property type="entry name" value="ATPASE-LIKE PROTEIN"/>
    <property type="match status" value="1"/>
</dbReference>
<proteinExistence type="predicted"/>
<dbReference type="Proteomes" id="UP000318709">
    <property type="component" value="Chromosome"/>
</dbReference>
<dbReference type="Gene3D" id="3.40.50.300">
    <property type="entry name" value="P-loop containing nucleotide triphosphate hydrolases"/>
    <property type="match status" value="2"/>
</dbReference>
<keyword evidence="2" id="KW-0547">Nucleotide-binding</keyword>
<dbReference type="Pfam" id="PF13304">
    <property type="entry name" value="AAA_21"/>
    <property type="match status" value="1"/>
</dbReference>
<dbReference type="EMBL" id="CP038231">
    <property type="protein sequence ID" value="QDH14065.1"/>
    <property type="molecule type" value="Genomic_DNA"/>
</dbReference>
<name>A0A4Y6UDG0_9PROT</name>
<reference evidence="2 3" key="1">
    <citation type="submission" date="2019-03" db="EMBL/GenBank/DDBJ databases">
        <title>The complete genome sequence of Swingsia_sp. F3b2 LMG30590(T).</title>
        <authorList>
            <person name="Chua K.-O."/>
            <person name="Chan K.-G."/>
            <person name="See-Too W.-S."/>
        </authorList>
    </citation>
    <scope>NUCLEOTIDE SEQUENCE [LARGE SCALE GENOMIC DNA]</scope>
    <source>
        <strain evidence="2 3">F3b2</strain>
    </source>
</reference>
<evidence type="ECO:0000313" key="2">
    <source>
        <dbReference type="EMBL" id="QDH14065.1"/>
    </source>
</evidence>
<evidence type="ECO:0000259" key="1">
    <source>
        <dbReference type="Pfam" id="PF13304"/>
    </source>
</evidence>
<keyword evidence="3" id="KW-1185">Reference proteome</keyword>
<dbReference type="InterPro" id="IPR027417">
    <property type="entry name" value="P-loop_NTPase"/>
</dbReference>
<dbReference type="PANTHER" id="PTHR40396:SF1">
    <property type="entry name" value="ATPASE AAA-TYPE CORE DOMAIN-CONTAINING PROTEIN"/>
    <property type="match status" value="1"/>
</dbReference>
<dbReference type="AlphaFoldDB" id="A0A4Y6UDG0"/>
<dbReference type="SUPFAM" id="SSF52540">
    <property type="entry name" value="P-loop containing nucleoside triphosphate hydrolases"/>
    <property type="match status" value="1"/>
</dbReference>
<accession>A0A4Y6UDG0</accession>
<dbReference type="GO" id="GO:0005524">
    <property type="term" value="F:ATP binding"/>
    <property type="evidence" value="ECO:0007669"/>
    <property type="project" value="UniProtKB-KW"/>
</dbReference>
<evidence type="ECO:0000313" key="3">
    <source>
        <dbReference type="Proteomes" id="UP000318709"/>
    </source>
</evidence>
<dbReference type="OrthoDB" id="9809324at2"/>